<keyword evidence="5" id="KW-1185">Reference proteome</keyword>
<proteinExistence type="inferred from homology"/>
<sequence>MNQQGMQQQGTINSQQVMPKINHGGHDLFDSHEIIAGMINVLDQFMIFRTFIKDQELLALLDRQYSFIESQYNVLAEAFSTGQKPSESTGVYKMKLSHDVQFGITPSQPKKPNRSMADVKEAGLSAHMLGLIKGQASLMGMAASEITNPIVRRIVADTVPNFIELAYEIFLYQNKHQYYQVPQLKDSDAQAMTSAYQSVKSQPVTMPQPKAPIQ</sequence>
<name>A0ABS2SYH0_9BACI</name>
<reference evidence="4" key="1">
    <citation type="submission" date="2021-01" db="EMBL/GenBank/DDBJ databases">
        <title>Genomic Encyclopedia of Type Strains, Phase IV (KMG-IV): sequencing the most valuable type-strain genomes for metagenomic binning, comparative biology and taxonomic classification.</title>
        <authorList>
            <person name="Goeker M."/>
        </authorList>
    </citation>
    <scope>NUCLEOTIDE SEQUENCE</scope>
    <source>
        <strain evidence="4">DSM 21943</strain>
    </source>
</reference>
<comment type="caution">
    <text evidence="4">The sequence shown here is derived from an EMBL/GenBank/DDBJ whole genome shotgun (WGS) entry which is preliminary data.</text>
</comment>
<dbReference type="EMBL" id="JAFBCV010000015">
    <property type="protein sequence ID" value="MBM7840577.1"/>
    <property type="molecule type" value="Genomic_DNA"/>
</dbReference>
<dbReference type="InterPro" id="IPR012347">
    <property type="entry name" value="Ferritin-like"/>
</dbReference>
<dbReference type="PANTHER" id="PTHR39183:SF1">
    <property type="entry name" value="SPORE COAT PROTEIN F-LIKE PROTEIN YHCQ"/>
    <property type="match status" value="1"/>
</dbReference>
<gene>
    <name evidence="4" type="ORF">JOC54_003870</name>
</gene>
<evidence type="ECO:0000256" key="2">
    <source>
        <dbReference type="ARBA" id="ARBA00024325"/>
    </source>
</evidence>
<keyword evidence="1" id="KW-0749">Sporulation</keyword>
<comment type="similarity">
    <text evidence="3">Belongs to the CotF family.</text>
</comment>
<protein>
    <submittedName>
        <fullName evidence="4">Spore coat protein CotF</fullName>
    </submittedName>
</protein>
<dbReference type="InterPro" id="IPR012851">
    <property type="entry name" value="Spore_coat_CotF-like"/>
</dbReference>
<organism evidence="4 5">
    <name type="scientific">Shouchella xiaoxiensis</name>
    <dbReference type="NCBI Taxonomy" id="766895"/>
    <lineage>
        <taxon>Bacteria</taxon>
        <taxon>Bacillati</taxon>
        <taxon>Bacillota</taxon>
        <taxon>Bacilli</taxon>
        <taxon>Bacillales</taxon>
        <taxon>Bacillaceae</taxon>
        <taxon>Shouchella</taxon>
    </lineage>
</organism>
<dbReference type="RefSeq" id="WP_239586830.1">
    <property type="nucleotide sequence ID" value="NZ_JAFBCV010000015.1"/>
</dbReference>
<keyword evidence="4" id="KW-0167">Capsid protein</keyword>
<evidence type="ECO:0000313" key="5">
    <source>
        <dbReference type="Proteomes" id="UP001179280"/>
    </source>
</evidence>
<dbReference type="Proteomes" id="UP001179280">
    <property type="component" value="Unassembled WGS sequence"/>
</dbReference>
<evidence type="ECO:0000256" key="1">
    <source>
        <dbReference type="ARBA" id="ARBA00022969"/>
    </source>
</evidence>
<dbReference type="Pfam" id="PF07875">
    <property type="entry name" value="Coat_F"/>
    <property type="match status" value="1"/>
</dbReference>
<dbReference type="Gene3D" id="1.20.1260.10">
    <property type="match status" value="1"/>
</dbReference>
<dbReference type="PANTHER" id="PTHR39183">
    <property type="entry name" value="SPORE COAT PROTEIN F-LIKE PROTEIN YHCQ"/>
    <property type="match status" value="1"/>
</dbReference>
<comment type="subcellular location">
    <subcellularLocation>
        <location evidence="2">Spore coat</location>
    </subcellularLocation>
</comment>
<keyword evidence="4" id="KW-0946">Virion</keyword>
<evidence type="ECO:0000256" key="3">
    <source>
        <dbReference type="ARBA" id="ARBA00024344"/>
    </source>
</evidence>
<evidence type="ECO:0000313" key="4">
    <source>
        <dbReference type="EMBL" id="MBM7840577.1"/>
    </source>
</evidence>
<accession>A0ABS2SYH0</accession>